<gene>
    <name evidence="3" type="ORF">SCE1572_42255</name>
</gene>
<dbReference type="Proteomes" id="UP000014803">
    <property type="component" value="Chromosome"/>
</dbReference>
<evidence type="ECO:0000256" key="2">
    <source>
        <dbReference type="SAM" id="SignalP"/>
    </source>
</evidence>
<evidence type="ECO:0000256" key="1">
    <source>
        <dbReference type="SAM" id="MobiDB-lite"/>
    </source>
</evidence>
<accession>S4Y552</accession>
<dbReference type="PROSITE" id="PS51257">
    <property type="entry name" value="PROKAR_LIPOPROTEIN"/>
    <property type="match status" value="1"/>
</dbReference>
<dbReference type="RefSeq" id="WP_020740313.1">
    <property type="nucleotide sequence ID" value="NC_021658.1"/>
</dbReference>
<dbReference type="HOGENOM" id="CLU_1488131_0_0_7"/>
<name>S4Y552_SORCE</name>
<dbReference type="PATRIC" id="fig|1254432.3.peg.9552"/>
<evidence type="ECO:0000313" key="4">
    <source>
        <dbReference type="Proteomes" id="UP000014803"/>
    </source>
</evidence>
<feature type="chain" id="PRO_5004534126" description="Secreted protein" evidence="2">
    <location>
        <begin position="18"/>
        <end position="181"/>
    </location>
</feature>
<protein>
    <recommendedName>
        <fullName evidence="5">Secreted protein</fullName>
    </recommendedName>
</protein>
<dbReference type="AlphaFoldDB" id="S4Y552"/>
<dbReference type="STRING" id="1254432.SCE1572_42255"/>
<feature type="signal peptide" evidence="2">
    <location>
        <begin position="1"/>
        <end position="17"/>
    </location>
</feature>
<dbReference type="EMBL" id="CP003969">
    <property type="protein sequence ID" value="AGP40552.1"/>
    <property type="molecule type" value="Genomic_DNA"/>
</dbReference>
<dbReference type="OrthoDB" id="5511014at2"/>
<sequence length="181" mass="19354">MRFRTLLCLAASVTACGASINAVYEGDVRFEHCMALDSLADVKPTLRRACWDEWLQFYTFGQTRDRVEYAAHRARQLSHASDFDEGEWSPPSSRAPAVPEPTSALAPPPRLLTADVAAPAEEADAGAPDAAPSAAEDAAPPGAECSATCEASWKGCLQDCRSAGCEKGCSGKYTRCMRGCF</sequence>
<dbReference type="KEGG" id="scu:SCE1572_42255"/>
<organism evidence="3 4">
    <name type="scientific">Sorangium cellulosum So0157-2</name>
    <dbReference type="NCBI Taxonomy" id="1254432"/>
    <lineage>
        <taxon>Bacteria</taxon>
        <taxon>Pseudomonadati</taxon>
        <taxon>Myxococcota</taxon>
        <taxon>Polyangia</taxon>
        <taxon>Polyangiales</taxon>
        <taxon>Polyangiaceae</taxon>
        <taxon>Sorangium</taxon>
    </lineage>
</organism>
<feature type="region of interest" description="Disordered" evidence="1">
    <location>
        <begin position="80"/>
        <end position="108"/>
    </location>
</feature>
<proteinExistence type="predicted"/>
<evidence type="ECO:0000313" key="3">
    <source>
        <dbReference type="EMBL" id="AGP40552.1"/>
    </source>
</evidence>
<evidence type="ECO:0008006" key="5">
    <source>
        <dbReference type="Google" id="ProtNLM"/>
    </source>
</evidence>
<keyword evidence="2" id="KW-0732">Signal</keyword>
<reference evidence="3 4" key="1">
    <citation type="journal article" date="2013" name="Sci. Rep.">
        <title>Extraordinary expansion of a Sorangium cellulosum genome from an alkaline milieu.</title>
        <authorList>
            <person name="Han K."/>
            <person name="Li Z.F."/>
            <person name="Peng R."/>
            <person name="Zhu L.P."/>
            <person name="Zhou T."/>
            <person name="Wang L.G."/>
            <person name="Li S.G."/>
            <person name="Zhang X.B."/>
            <person name="Hu W."/>
            <person name="Wu Z.H."/>
            <person name="Qin N."/>
            <person name="Li Y.Z."/>
        </authorList>
    </citation>
    <scope>NUCLEOTIDE SEQUENCE [LARGE SCALE GENOMIC DNA]</scope>
    <source>
        <strain evidence="3 4">So0157-2</strain>
    </source>
</reference>